<dbReference type="EMBL" id="JAIWYP010000010">
    <property type="protein sequence ID" value="KAH3752834.1"/>
    <property type="molecule type" value="Genomic_DNA"/>
</dbReference>
<sequence length="71" mass="8393">MYENCLQDYMITFGLSDARKNAVINSRRERLMIDIATSQETRLADFRTFTENDFTSFWQGTVLIGHQRVLR</sequence>
<dbReference type="AlphaFoldDB" id="A0A9D4DP32"/>
<evidence type="ECO:0000313" key="1">
    <source>
        <dbReference type="EMBL" id="KAH3752834.1"/>
    </source>
</evidence>
<evidence type="ECO:0000313" key="2">
    <source>
        <dbReference type="Proteomes" id="UP000828390"/>
    </source>
</evidence>
<organism evidence="1 2">
    <name type="scientific">Dreissena polymorpha</name>
    <name type="common">Zebra mussel</name>
    <name type="synonym">Mytilus polymorpha</name>
    <dbReference type="NCBI Taxonomy" id="45954"/>
    <lineage>
        <taxon>Eukaryota</taxon>
        <taxon>Metazoa</taxon>
        <taxon>Spiralia</taxon>
        <taxon>Lophotrochozoa</taxon>
        <taxon>Mollusca</taxon>
        <taxon>Bivalvia</taxon>
        <taxon>Autobranchia</taxon>
        <taxon>Heteroconchia</taxon>
        <taxon>Euheterodonta</taxon>
        <taxon>Imparidentia</taxon>
        <taxon>Neoheterodontei</taxon>
        <taxon>Myida</taxon>
        <taxon>Dreissenoidea</taxon>
        <taxon>Dreissenidae</taxon>
        <taxon>Dreissena</taxon>
    </lineage>
</organism>
<comment type="caution">
    <text evidence="1">The sequence shown here is derived from an EMBL/GenBank/DDBJ whole genome shotgun (WGS) entry which is preliminary data.</text>
</comment>
<reference evidence="1" key="2">
    <citation type="submission" date="2020-11" db="EMBL/GenBank/DDBJ databases">
        <authorList>
            <person name="McCartney M.A."/>
            <person name="Auch B."/>
            <person name="Kono T."/>
            <person name="Mallez S."/>
            <person name="Becker A."/>
            <person name="Gohl D.M."/>
            <person name="Silverstein K.A.T."/>
            <person name="Koren S."/>
            <person name="Bechman K.B."/>
            <person name="Herman A."/>
            <person name="Abrahante J.E."/>
            <person name="Garbe J."/>
        </authorList>
    </citation>
    <scope>NUCLEOTIDE SEQUENCE</scope>
    <source>
        <strain evidence="1">Duluth1</strain>
        <tissue evidence="1">Whole animal</tissue>
    </source>
</reference>
<reference evidence="1" key="1">
    <citation type="journal article" date="2019" name="bioRxiv">
        <title>The Genome of the Zebra Mussel, Dreissena polymorpha: A Resource for Invasive Species Research.</title>
        <authorList>
            <person name="McCartney M.A."/>
            <person name="Auch B."/>
            <person name="Kono T."/>
            <person name="Mallez S."/>
            <person name="Zhang Y."/>
            <person name="Obille A."/>
            <person name="Becker A."/>
            <person name="Abrahante J.E."/>
            <person name="Garbe J."/>
            <person name="Badalamenti J.P."/>
            <person name="Herman A."/>
            <person name="Mangelson H."/>
            <person name="Liachko I."/>
            <person name="Sullivan S."/>
            <person name="Sone E.D."/>
            <person name="Koren S."/>
            <person name="Silverstein K.A.T."/>
            <person name="Beckman K.B."/>
            <person name="Gohl D.M."/>
        </authorList>
    </citation>
    <scope>NUCLEOTIDE SEQUENCE</scope>
    <source>
        <strain evidence="1">Duluth1</strain>
        <tissue evidence="1">Whole animal</tissue>
    </source>
</reference>
<protein>
    <submittedName>
        <fullName evidence="1">Uncharacterized protein</fullName>
    </submittedName>
</protein>
<dbReference type="Proteomes" id="UP000828390">
    <property type="component" value="Unassembled WGS sequence"/>
</dbReference>
<keyword evidence="2" id="KW-1185">Reference proteome</keyword>
<gene>
    <name evidence="1" type="ORF">DPMN_187460</name>
</gene>
<accession>A0A9D4DP32</accession>
<proteinExistence type="predicted"/>
<name>A0A9D4DP32_DREPO</name>